<dbReference type="EMBL" id="MT254578">
    <property type="protein sequence ID" value="QIW89821.1"/>
    <property type="molecule type" value="Genomic_DNA"/>
</dbReference>
<feature type="compositionally biased region" description="Basic and acidic residues" evidence="2">
    <location>
        <begin position="38"/>
        <end position="47"/>
    </location>
</feature>
<evidence type="ECO:0000313" key="3">
    <source>
        <dbReference type="EMBL" id="QIW89821.1"/>
    </source>
</evidence>
<protein>
    <submittedName>
        <fullName evidence="3">Uncharacterized protein</fullName>
    </submittedName>
</protein>
<organism evidence="3 4">
    <name type="scientific">Bacillus phage Izhevsk</name>
    <dbReference type="NCBI Taxonomy" id="2724322"/>
    <lineage>
        <taxon>Viruses</taxon>
        <taxon>Duplodnaviria</taxon>
        <taxon>Heunggongvirae</taxon>
        <taxon>Uroviricota</taxon>
        <taxon>Caudoviricetes</taxon>
        <taxon>Joanripponvirinae</taxon>
        <taxon>Tsamsavirus</taxon>
        <taxon>Tsamsavirus izhevsk</taxon>
    </lineage>
</organism>
<evidence type="ECO:0000256" key="2">
    <source>
        <dbReference type="SAM" id="MobiDB-lite"/>
    </source>
</evidence>
<accession>A0A6H0X676</accession>
<dbReference type="Proteomes" id="UP000503405">
    <property type="component" value="Segment"/>
</dbReference>
<evidence type="ECO:0000313" key="4">
    <source>
        <dbReference type="Proteomes" id="UP000503405"/>
    </source>
</evidence>
<feature type="region of interest" description="Disordered" evidence="2">
    <location>
        <begin position="1"/>
        <end position="58"/>
    </location>
</feature>
<gene>
    <name evidence="3" type="ORF">Izhevsk_140</name>
</gene>
<keyword evidence="4" id="KW-1185">Reference proteome</keyword>
<feature type="coiled-coil region" evidence="1">
    <location>
        <begin position="75"/>
        <end position="102"/>
    </location>
</feature>
<reference evidence="3 4" key="1">
    <citation type="submission" date="2020-03" db="EMBL/GenBank/DDBJ databases">
        <authorList>
            <person name="Skorynina A."/>
            <person name="Kazantseva O."/>
            <person name="Baycher S."/>
            <person name="Piligrimova E."/>
            <person name="Kuliabin V."/>
            <person name="Shadrin A."/>
        </authorList>
    </citation>
    <scope>NUCLEOTIDE SEQUENCE [LARGE SCALE GENOMIC DNA]</scope>
</reference>
<keyword evidence="1" id="KW-0175">Coiled coil</keyword>
<proteinExistence type="predicted"/>
<name>A0A6H0X676_9CAUD</name>
<evidence type="ECO:0000256" key="1">
    <source>
        <dbReference type="SAM" id="Coils"/>
    </source>
</evidence>
<sequence length="178" mass="20469">MFGSYEKPSMTIKGRDSMIGRRPTLRAPLPPSGMSKGGRNEPPKGERPPAPPPQPKVNVQEKMKEFMKNKRRAGLDTIIDSIEDVFEENERLKQQLRDYSKDDEIKKLEDELYRLRMDTLHTLTATEKFRATEFRNEHYAKCKGNTRYILLGTGIGIATTLECTKCGKQENITDYEGW</sequence>